<protein>
    <submittedName>
        <fullName evidence="1">TIGR02678 family protein</fullName>
    </submittedName>
</protein>
<evidence type="ECO:0000313" key="2">
    <source>
        <dbReference type="Proteomes" id="UP000291259"/>
    </source>
</evidence>
<keyword evidence="2" id="KW-1185">Reference proteome</keyword>
<dbReference type="NCBIfam" id="TIGR02678">
    <property type="entry name" value="TIGR02678 family protein"/>
    <property type="match status" value="1"/>
</dbReference>
<proteinExistence type="predicted"/>
<dbReference type="AlphaFoldDB" id="A0A4P6FIC2"/>
<organism evidence="1 2">
    <name type="scientific">Agromyces protaetiae</name>
    <dbReference type="NCBI Taxonomy" id="2509455"/>
    <lineage>
        <taxon>Bacteria</taxon>
        <taxon>Bacillati</taxon>
        <taxon>Actinomycetota</taxon>
        <taxon>Actinomycetes</taxon>
        <taxon>Micrococcales</taxon>
        <taxon>Microbacteriaceae</taxon>
        <taxon>Agromyces</taxon>
    </lineage>
</organism>
<dbReference type="Pfam" id="PF09661">
    <property type="entry name" value="DUF2398"/>
    <property type="match status" value="1"/>
</dbReference>
<gene>
    <name evidence="1" type="ORF">ET445_10535</name>
</gene>
<reference evidence="1 2" key="1">
    <citation type="submission" date="2019-01" db="EMBL/GenBank/DDBJ databases">
        <title>Genome sequencing of strain FW100M-8.</title>
        <authorList>
            <person name="Heo J."/>
            <person name="Kim S.-J."/>
            <person name="Kim J.-S."/>
            <person name="Hong S.-B."/>
            <person name="Kwon S.-W."/>
        </authorList>
    </citation>
    <scope>NUCLEOTIDE SEQUENCE [LARGE SCALE GENOMIC DNA]</scope>
    <source>
        <strain evidence="1 2">FW100M-8</strain>
    </source>
</reference>
<dbReference type="EMBL" id="CP035491">
    <property type="protein sequence ID" value="QAY73717.1"/>
    <property type="molecule type" value="Genomic_DNA"/>
</dbReference>
<sequence length="386" mass="43109">MSASGIDDRQLAARLLLKRPLIRSSDVEAFRLVRRHAQHLRDWFDRETGWVLHLDSTLVRLHREPAVLDDGTHPFALRGVPFSRRRYVLLMLCLAVLERSDAQIALGRLAEQVTLQAQHPELAAIGFTFSLEGYDERRDFVEAVRMLLEWGVLDRVVGDEREFTQSTGDALYDVSRHVLAELLVTRRPPSTVAGGDTRSRIEAIRDRGLPPTEELRNLRLRQSLTRRLLDDPILMFDDLDDDEAAYLRTQRGAIIRRIGEFSGLVPEIRLEGIAMVDLDDDLTDQRMPAKGTEGHVTLLVAEHLAAVGDRTIADLHAYVRGIAPRFASYWRGGASEPGAEVGLVETALTTLHALRLVALDGAVVRVNPAIARFSVSEPIILGGPKP</sequence>
<dbReference type="InterPro" id="IPR013494">
    <property type="entry name" value="CHP02678"/>
</dbReference>
<name>A0A4P6FIC2_9MICO</name>
<dbReference type="KEGG" id="agf:ET445_10535"/>
<dbReference type="OrthoDB" id="188354at2"/>
<dbReference type="RefSeq" id="WP_129191194.1">
    <property type="nucleotide sequence ID" value="NZ_CP035491.1"/>
</dbReference>
<accession>A0A4P6FIC2</accession>
<evidence type="ECO:0000313" key="1">
    <source>
        <dbReference type="EMBL" id="QAY73717.1"/>
    </source>
</evidence>
<dbReference type="Proteomes" id="UP000291259">
    <property type="component" value="Chromosome"/>
</dbReference>